<protein>
    <submittedName>
        <fullName evidence="1">Uncharacterized protein</fullName>
    </submittedName>
</protein>
<reference evidence="1 2" key="1">
    <citation type="submission" date="2019-03" db="EMBL/GenBank/DDBJ databases">
        <title>Genomic Encyclopedia of Type Strains, Phase IV (KMG-IV): sequencing the most valuable type-strain genomes for metagenomic binning, comparative biology and taxonomic classification.</title>
        <authorList>
            <person name="Goeker M."/>
        </authorList>
    </citation>
    <scope>NUCLEOTIDE SEQUENCE [LARGE SCALE GENOMIC DNA]</scope>
    <source>
        <strain evidence="1 2">DSM 11170</strain>
    </source>
</reference>
<accession>A0A4R2RGH0</accession>
<keyword evidence="2" id="KW-1185">Reference proteome</keyword>
<evidence type="ECO:0000313" key="1">
    <source>
        <dbReference type="EMBL" id="TCP62033.1"/>
    </source>
</evidence>
<gene>
    <name evidence="1" type="ORF">EDD73_1246</name>
</gene>
<organism evidence="1 2">
    <name type="scientific">Heliophilum fasciatum</name>
    <dbReference type="NCBI Taxonomy" id="35700"/>
    <lineage>
        <taxon>Bacteria</taxon>
        <taxon>Bacillati</taxon>
        <taxon>Bacillota</taxon>
        <taxon>Clostridia</taxon>
        <taxon>Eubacteriales</taxon>
        <taxon>Heliobacteriaceae</taxon>
        <taxon>Heliophilum</taxon>
    </lineage>
</organism>
<sequence>MEDERTKDLLVHDYGYEATEIKEPAVDDRKAQSSGEVGEDRWLFYNG</sequence>
<dbReference type="RefSeq" id="WP_165876482.1">
    <property type="nucleotide sequence ID" value="NZ_JAOQNU010000024.1"/>
</dbReference>
<dbReference type="AlphaFoldDB" id="A0A4R2RGH0"/>
<dbReference type="EMBL" id="SLXT01000024">
    <property type="protein sequence ID" value="TCP62033.1"/>
    <property type="molecule type" value="Genomic_DNA"/>
</dbReference>
<dbReference type="Proteomes" id="UP000294813">
    <property type="component" value="Unassembled WGS sequence"/>
</dbReference>
<proteinExistence type="predicted"/>
<evidence type="ECO:0000313" key="2">
    <source>
        <dbReference type="Proteomes" id="UP000294813"/>
    </source>
</evidence>
<name>A0A4R2RGH0_9FIRM</name>
<comment type="caution">
    <text evidence="1">The sequence shown here is derived from an EMBL/GenBank/DDBJ whole genome shotgun (WGS) entry which is preliminary data.</text>
</comment>